<dbReference type="Pfam" id="PF00075">
    <property type="entry name" value="RNase_H"/>
    <property type="match status" value="1"/>
</dbReference>
<evidence type="ECO:0000256" key="8">
    <source>
        <dbReference type="ARBA" id="ARBA00022801"/>
    </source>
</evidence>
<dbReference type="CDD" id="cd09278">
    <property type="entry name" value="RNase_HI_prokaryote_like"/>
    <property type="match status" value="1"/>
</dbReference>
<dbReference type="Gene3D" id="3.30.420.10">
    <property type="entry name" value="Ribonuclease H-like superfamily/Ribonuclease H"/>
    <property type="match status" value="1"/>
</dbReference>
<dbReference type="EC" id="3.1.26.4" evidence="4 10"/>
<comment type="similarity">
    <text evidence="2 10">Belongs to the RNase H family.</text>
</comment>
<proteinExistence type="inferred from homology"/>
<sequence length="162" mass="17861">MADCSKIQAIYTDGACSGNPGPGGWGTVVYFVDGSVHEMGGVKTHTTNNQMEMQAAIAALQFLKDVSYTDPIELYTDSEYVKNGITQWIHGWKKKGWKTSTGKPVLNPELWQQLDALNSPKVQWRYVRGHTGNVGNERCDVIARAFSLGKVPPLKQLPLPLV</sequence>
<evidence type="ECO:0000256" key="6">
    <source>
        <dbReference type="ARBA" id="ARBA00022723"/>
    </source>
</evidence>
<organism evidence="12 13">
    <name type="scientific">Stenomitos frigidus ULC18</name>
    <dbReference type="NCBI Taxonomy" id="2107698"/>
    <lineage>
        <taxon>Bacteria</taxon>
        <taxon>Bacillati</taxon>
        <taxon>Cyanobacteriota</taxon>
        <taxon>Cyanophyceae</taxon>
        <taxon>Leptolyngbyales</taxon>
        <taxon>Leptolyngbyaceae</taxon>
        <taxon>Stenomitos</taxon>
    </lineage>
</organism>
<evidence type="ECO:0000256" key="5">
    <source>
        <dbReference type="ARBA" id="ARBA00022722"/>
    </source>
</evidence>
<keyword evidence="10" id="KW-0963">Cytoplasm</keyword>
<dbReference type="EMBL" id="PVWK01000105">
    <property type="protein sequence ID" value="PSB26481.1"/>
    <property type="molecule type" value="Genomic_DNA"/>
</dbReference>
<dbReference type="HAMAP" id="MF_00042">
    <property type="entry name" value="RNase_H"/>
    <property type="match status" value="1"/>
</dbReference>
<dbReference type="InterPro" id="IPR050092">
    <property type="entry name" value="RNase_H"/>
</dbReference>
<evidence type="ECO:0000256" key="3">
    <source>
        <dbReference type="ARBA" id="ARBA00011245"/>
    </source>
</evidence>
<comment type="cofactor">
    <cofactor evidence="10">
        <name>Mg(2+)</name>
        <dbReference type="ChEBI" id="CHEBI:18420"/>
    </cofactor>
    <text evidence="10">Binds 1 Mg(2+) ion per subunit. May bind a second metal ion at a regulatory site, or after substrate binding.</text>
</comment>
<feature type="binding site" evidence="10">
    <location>
        <position position="140"/>
    </location>
    <ligand>
        <name>Mg(2+)</name>
        <dbReference type="ChEBI" id="CHEBI:18420"/>
        <label>2</label>
    </ligand>
</feature>
<evidence type="ECO:0000256" key="7">
    <source>
        <dbReference type="ARBA" id="ARBA00022759"/>
    </source>
</evidence>
<evidence type="ECO:0000313" key="12">
    <source>
        <dbReference type="EMBL" id="PSB26481.1"/>
    </source>
</evidence>
<dbReference type="GO" id="GO:0003676">
    <property type="term" value="F:nucleic acid binding"/>
    <property type="evidence" value="ECO:0007669"/>
    <property type="project" value="InterPro"/>
</dbReference>
<reference evidence="12 13" key="2">
    <citation type="submission" date="2018-03" db="EMBL/GenBank/DDBJ databases">
        <title>The ancient ancestry and fast evolution of plastids.</title>
        <authorList>
            <person name="Moore K.R."/>
            <person name="Magnabosco C."/>
            <person name="Momper L."/>
            <person name="Gold D.A."/>
            <person name="Bosak T."/>
            <person name="Fournier G.P."/>
        </authorList>
    </citation>
    <scope>NUCLEOTIDE SEQUENCE [LARGE SCALE GENOMIC DNA]</scope>
    <source>
        <strain evidence="12 13">ULC18</strain>
    </source>
</reference>
<keyword evidence="13" id="KW-1185">Reference proteome</keyword>
<protein>
    <recommendedName>
        <fullName evidence="4 10">Ribonuclease H</fullName>
        <shortName evidence="10">RNase H</shortName>
        <ecNumber evidence="4 10">3.1.26.4</ecNumber>
    </recommendedName>
</protein>
<dbReference type="InterPro" id="IPR022892">
    <property type="entry name" value="RNaseHI"/>
</dbReference>
<dbReference type="SUPFAM" id="SSF53098">
    <property type="entry name" value="Ribonuclease H-like"/>
    <property type="match status" value="1"/>
</dbReference>
<dbReference type="PANTHER" id="PTHR10642">
    <property type="entry name" value="RIBONUCLEASE H1"/>
    <property type="match status" value="1"/>
</dbReference>
<dbReference type="NCBIfam" id="NF001236">
    <property type="entry name" value="PRK00203.1"/>
    <property type="match status" value="1"/>
</dbReference>
<comment type="subunit">
    <text evidence="3 10">Monomer.</text>
</comment>
<dbReference type="AlphaFoldDB" id="A0A2T1E1A1"/>
<keyword evidence="8 10" id="KW-0378">Hydrolase</keyword>
<dbReference type="OrthoDB" id="7845843at2"/>
<name>A0A2T1E1A1_9CYAN</name>
<dbReference type="InterPro" id="IPR012337">
    <property type="entry name" value="RNaseH-like_sf"/>
</dbReference>
<dbReference type="Proteomes" id="UP000239576">
    <property type="component" value="Unassembled WGS sequence"/>
</dbReference>
<evidence type="ECO:0000256" key="10">
    <source>
        <dbReference type="HAMAP-Rule" id="MF_00042"/>
    </source>
</evidence>
<keyword evidence="5 10" id="KW-0540">Nuclease</keyword>
<feature type="binding site" evidence="10">
    <location>
        <position position="77"/>
    </location>
    <ligand>
        <name>Mg(2+)</name>
        <dbReference type="ChEBI" id="CHEBI:18420"/>
        <label>1</label>
    </ligand>
</feature>
<accession>A0A2T1E1A1</accession>
<dbReference type="InterPro" id="IPR002156">
    <property type="entry name" value="RNaseH_domain"/>
</dbReference>
<evidence type="ECO:0000256" key="9">
    <source>
        <dbReference type="ARBA" id="ARBA00022842"/>
    </source>
</evidence>
<dbReference type="GO" id="GO:0005737">
    <property type="term" value="C:cytoplasm"/>
    <property type="evidence" value="ECO:0007669"/>
    <property type="project" value="UniProtKB-SubCell"/>
</dbReference>
<dbReference type="GO" id="GO:0043137">
    <property type="term" value="P:DNA replication, removal of RNA primer"/>
    <property type="evidence" value="ECO:0007669"/>
    <property type="project" value="TreeGrafter"/>
</dbReference>
<feature type="domain" description="RNase H type-1" evidence="11">
    <location>
        <begin position="4"/>
        <end position="148"/>
    </location>
</feature>
<feature type="binding site" evidence="10">
    <location>
        <position position="13"/>
    </location>
    <ligand>
        <name>Mg(2+)</name>
        <dbReference type="ChEBI" id="CHEBI:18420"/>
        <label>2</label>
    </ligand>
</feature>
<feature type="binding site" evidence="10">
    <location>
        <position position="52"/>
    </location>
    <ligand>
        <name>Mg(2+)</name>
        <dbReference type="ChEBI" id="CHEBI:18420"/>
        <label>1</label>
    </ligand>
</feature>
<dbReference type="PANTHER" id="PTHR10642:SF26">
    <property type="entry name" value="RIBONUCLEASE H1"/>
    <property type="match status" value="1"/>
</dbReference>
<dbReference type="RefSeq" id="WP_106257972.1">
    <property type="nucleotide sequence ID" value="NZ_CAWNSW010000039.1"/>
</dbReference>
<comment type="function">
    <text evidence="10">Endonuclease that specifically degrades the RNA of RNA-DNA hybrids.</text>
</comment>
<evidence type="ECO:0000259" key="11">
    <source>
        <dbReference type="PROSITE" id="PS50879"/>
    </source>
</evidence>
<keyword evidence="7 10" id="KW-0255">Endonuclease</keyword>
<evidence type="ECO:0000256" key="1">
    <source>
        <dbReference type="ARBA" id="ARBA00000077"/>
    </source>
</evidence>
<dbReference type="InterPro" id="IPR036397">
    <property type="entry name" value="RNaseH_sf"/>
</dbReference>
<evidence type="ECO:0000313" key="13">
    <source>
        <dbReference type="Proteomes" id="UP000239576"/>
    </source>
</evidence>
<comment type="catalytic activity">
    <reaction evidence="1 10">
        <text>Endonucleolytic cleavage to 5'-phosphomonoester.</text>
        <dbReference type="EC" id="3.1.26.4"/>
    </reaction>
</comment>
<dbReference type="PROSITE" id="PS50879">
    <property type="entry name" value="RNASE_H_1"/>
    <property type="match status" value="1"/>
</dbReference>
<dbReference type="GO" id="GO:0004523">
    <property type="term" value="F:RNA-DNA hybrid ribonuclease activity"/>
    <property type="evidence" value="ECO:0007669"/>
    <property type="project" value="UniProtKB-UniRule"/>
</dbReference>
<keyword evidence="9 10" id="KW-0460">Magnesium</keyword>
<comment type="subcellular location">
    <subcellularLocation>
        <location evidence="10">Cytoplasm</location>
    </subcellularLocation>
</comment>
<gene>
    <name evidence="10" type="primary">rnhA</name>
    <name evidence="12" type="ORF">C7B82_19605</name>
</gene>
<dbReference type="GO" id="GO:0000287">
    <property type="term" value="F:magnesium ion binding"/>
    <property type="evidence" value="ECO:0007669"/>
    <property type="project" value="UniProtKB-UniRule"/>
</dbReference>
<feature type="binding site" evidence="10">
    <location>
        <position position="13"/>
    </location>
    <ligand>
        <name>Mg(2+)</name>
        <dbReference type="ChEBI" id="CHEBI:18420"/>
        <label>1</label>
    </ligand>
</feature>
<evidence type="ECO:0000256" key="2">
    <source>
        <dbReference type="ARBA" id="ARBA00005300"/>
    </source>
</evidence>
<reference evidence="13" key="1">
    <citation type="submission" date="2018-02" db="EMBL/GenBank/DDBJ databases">
        <authorList>
            <person name="Moore K."/>
            <person name="Momper L."/>
        </authorList>
    </citation>
    <scope>NUCLEOTIDE SEQUENCE [LARGE SCALE GENOMIC DNA]</scope>
    <source>
        <strain evidence="13">ULC18</strain>
    </source>
</reference>
<evidence type="ECO:0000256" key="4">
    <source>
        <dbReference type="ARBA" id="ARBA00012180"/>
    </source>
</evidence>
<comment type="caution">
    <text evidence="12">The sequence shown here is derived from an EMBL/GenBank/DDBJ whole genome shotgun (WGS) entry which is preliminary data.</text>
</comment>
<keyword evidence="6 10" id="KW-0479">Metal-binding</keyword>